<proteinExistence type="predicted"/>
<evidence type="ECO:0000313" key="3">
    <source>
        <dbReference type="EMBL" id="NYE82506.1"/>
    </source>
</evidence>
<feature type="domain" description="N,N-dimethylformamidase beta subunit-like C-terminal" evidence="2">
    <location>
        <begin position="105"/>
        <end position="539"/>
    </location>
</feature>
<dbReference type="Pfam" id="PF20254">
    <property type="entry name" value="DMFA2_C"/>
    <property type="match status" value="1"/>
</dbReference>
<keyword evidence="4" id="KW-1185">Reference proteome</keyword>
<dbReference type="AlphaFoldDB" id="A0A7Y9IT32"/>
<organism evidence="3 4">
    <name type="scientific">Pigmentiphaga litoralis</name>
    <dbReference type="NCBI Taxonomy" id="516702"/>
    <lineage>
        <taxon>Bacteria</taxon>
        <taxon>Pseudomonadati</taxon>
        <taxon>Pseudomonadota</taxon>
        <taxon>Betaproteobacteria</taxon>
        <taxon>Burkholderiales</taxon>
        <taxon>Alcaligenaceae</taxon>
        <taxon>Pigmentiphaga</taxon>
    </lineage>
</organism>
<protein>
    <recommendedName>
        <fullName evidence="2">N,N-dimethylformamidase beta subunit-like C-terminal domain-containing protein</fullName>
    </recommendedName>
</protein>
<sequence length="559" mass="61887">MTANGETKPVRNGNDGVAAKRPGTYDGIEVDAISGRRQGARETWVEVPERNGYPAAWCYTDKRSYLPGDTVRLHLSSNVDAIAVRAGRDDATSISLHQTRLAKARFHPLPERAYEHGCDWPVFTEWTLPAHVQPGAYLVEAIDSTGAVLGHHLFFVKPVHRRASALALVVATSTWTAYNDWGGANHYYGLHPGTPRGRSPRLSIHRPWARGQIWLPSDAPRSMNSERADRPGSARYEFIEWASIHGFSKYYALAGWATYERPFVLWAEKHGFEVDLITQDELHSQPDALDGYACAVFVGHDEYWTREMRDHVDAFITRGGNVARFAGNFMWQIRLEDNGATQVAYKYDARTQDPARDSDPGRLTSAWEDPLVNHPGASTFGVNALRGIYAGFGGMARQSPRGYSVFRPEHWAFAGTGLGYADMFGSQASIFGYEVDGLDYTFHEGRPEPLGSDGALPGLEILAMGWATSAEAGRPQDSDSLMLGDRDAHFRAAMLESDTSPATVQKHSRGCGMIVHFKKGRGQVFTAATCEWVAGLCKNDFATVTITRNVLKEFLKRSI</sequence>
<comment type="caution">
    <text evidence="3">The sequence shown here is derived from an EMBL/GenBank/DDBJ whole genome shotgun (WGS) entry which is preliminary data.</text>
</comment>
<accession>A0A7Y9IT32</accession>
<name>A0A7Y9IT32_9BURK</name>
<evidence type="ECO:0000256" key="1">
    <source>
        <dbReference type="SAM" id="MobiDB-lite"/>
    </source>
</evidence>
<reference evidence="3 4" key="1">
    <citation type="submission" date="2020-07" db="EMBL/GenBank/DDBJ databases">
        <title>Genomic Encyclopedia of Type Strains, Phase IV (KMG-V): Genome sequencing to study the core and pangenomes of soil and plant-associated prokaryotes.</title>
        <authorList>
            <person name="Whitman W."/>
        </authorList>
    </citation>
    <scope>NUCLEOTIDE SEQUENCE [LARGE SCALE GENOMIC DNA]</scope>
    <source>
        <strain evidence="3 4">SAS40</strain>
    </source>
</reference>
<feature type="region of interest" description="Disordered" evidence="1">
    <location>
        <begin position="1"/>
        <end position="23"/>
    </location>
</feature>
<gene>
    <name evidence="3" type="ORF">FHW18_001777</name>
</gene>
<evidence type="ECO:0000313" key="4">
    <source>
        <dbReference type="Proteomes" id="UP000542125"/>
    </source>
</evidence>
<dbReference type="InterPro" id="IPR046540">
    <property type="entry name" value="DMFA2_C"/>
</dbReference>
<dbReference type="Proteomes" id="UP000542125">
    <property type="component" value="Unassembled WGS sequence"/>
</dbReference>
<dbReference type="EMBL" id="JACBYR010000001">
    <property type="protein sequence ID" value="NYE82506.1"/>
    <property type="molecule type" value="Genomic_DNA"/>
</dbReference>
<evidence type="ECO:0000259" key="2">
    <source>
        <dbReference type="Pfam" id="PF20254"/>
    </source>
</evidence>
<dbReference type="RefSeq" id="WP_179585456.1">
    <property type="nucleotide sequence ID" value="NZ_JACBYR010000001.1"/>
</dbReference>